<dbReference type="RefSeq" id="WP_112746520.1">
    <property type="nucleotide sequence ID" value="NZ_QMFY01000003.1"/>
</dbReference>
<keyword evidence="3" id="KW-1185">Reference proteome</keyword>
<evidence type="ECO:0000313" key="3">
    <source>
        <dbReference type="Proteomes" id="UP000251889"/>
    </source>
</evidence>
<name>A0A364Y4A2_9BACT</name>
<organism evidence="2 3">
    <name type="scientific">Pseudochryseolinea flava</name>
    <dbReference type="NCBI Taxonomy" id="2059302"/>
    <lineage>
        <taxon>Bacteria</taxon>
        <taxon>Pseudomonadati</taxon>
        <taxon>Bacteroidota</taxon>
        <taxon>Cytophagia</taxon>
        <taxon>Cytophagales</taxon>
        <taxon>Fulvivirgaceae</taxon>
        <taxon>Pseudochryseolinea</taxon>
    </lineage>
</organism>
<proteinExistence type="predicted"/>
<gene>
    <name evidence="2" type="ORF">DQQ10_09035</name>
</gene>
<sequence>MKKYSNPYAANTQKGEDKPEDPQNLHQGQGPDFITQDKTARKKNDALGETPEGTDFVDHHNVGEGDAELPPGGRDQN</sequence>
<protein>
    <submittedName>
        <fullName evidence="2">Uncharacterized protein</fullName>
    </submittedName>
</protein>
<reference evidence="2 3" key="1">
    <citation type="submission" date="2018-06" db="EMBL/GenBank/DDBJ databases">
        <title>Chryseolinea flavus sp. nov., a member of the phylum Bacteroidetes isolated from soil.</title>
        <authorList>
            <person name="Li Y."/>
            <person name="Wang J."/>
        </authorList>
    </citation>
    <scope>NUCLEOTIDE SEQUENCE [LARGE SCALE GENOMIC DNA]</scope>
    <source>
        <strain evidence="2 3">SDU1-6</strain>
    </source>
</reference>
<evidence type="ECO:0000313" key="2">
    <source>
        <dbReference type="EMBL" id="RAW01780.1"/>
    </source>
</evidence>
<dbReference type="AlphaFoldDB" id="A0A364Y4A2"/>
<dbReference type="Proteomes" id="UP000251889">
    <property type="component" value="Unassembled WGS sequence"/>
</dbReference>
<comment type="caution">
    <text evidence="2">The sequence shown here is derived from an EMBL/GenBank/DDBJ whole genome shotgun (WGS) entry which is preliminary data.</text>
</comment>
<evidence type="ECO:0000256" key="1">
    <source>
        <dbReference type="SAM" id="MobiDB-lite"/>
    </source>
</evidence>
<dbReference type="EMBL" id="QMFY01000003">
    <property type="protein sequence ID" value="RAW01780.1"/>
    <property type="molecule type" value="Genomic_DNA"/>
</dbReference>
<accession>A0A364Y4A2</accession>
<feature type="compositionally biased region" description="Basic and acidic residues" evidence="1">
    <location>
        <begin position="14"/>
        <end position="23"/>
    </location>
</feature>
<feature type="region of interest" description="Disordered" evidence="1">
    <location>
        <begin position="1"/>
        <end position="77"/>
    </location>
</feature>